<evidence type="ECO:0000313" key="9">
    <source>
        <dbReference type="Proteomes" id="UP001596116"/>
    </source>
</evidence>
<keyword evidence="9" id="KW-1185">Reference proteome</keyword>
<keyword evidence="3 4" id="KW-0408">Iron</keyword>
<accession>A0ABW1L0Q7</accession>
<dbReference type="Gene3D" id="1.10.760.10">
    <property type="entry name" value="Cytochrome c-like domain"/>
    <property type="match status" value="1"/>
</dbReference>
<name>A0ABW1L0Q7_9PROT</name>
<evidence type="ECO:0000256" key="5">
    <source>
        <dbReference type="SAM" id="MobiDB-lite"/>
    </source>
</evidence>
<evidence type="ECO:0000256" key="2">
    <source>
        <dbReference type="ARBA" id="ARBA00022723"/>
    </source>
</evidence>
<feature type="region of interest" description="Disordered" evidence="5">
    <location>
        <begin position="35"/>
        <end position="55"/>
    </location>
</feature>
<feature type="domain" description="Cytochrome c" evidence="7">
    <location>
        <begin position="66"/>
        <end position="152"/>
    </location>
</feature>
<protein>
    <submittedName>
        <fullName evidence="8">C-type cytochrome</fullName>
    </submittedName>
</protein>
<organism evidence="8 9">
    <name type="scientific">Hyphococcus aureus</name>
    <dbReference type="NCBI Taxonomy" id="2666033"/>
    <lineage>
        <taxon>Bacteria</taxon>
        <taxon>Pseudomonadati</taxon>
        <taxon>Pseudomonadota</taxon>
        <taxon>Alphaproteobacteria</taxon>
        <taxon>Parvularculales</taxon>
        <taxon>Parvularculaceae</taxon>
        <taxon>Hyphococcus</taxon>
    </lineage>
</organism>
<evidence type="ECO:0000256" key="3">
    <source>
        <dbReference type="ARBA" id="ARBA00023004"/>
    </source>
</evidence>
<reference evidence="8 9" key="1">
    <citation type="submission" date="2024-09" db="EMBL/GenBank/DDBJ databases">
        <authorList>
            <person name="Zhang Z.-H."/>
        </authorList>
    </citation>
    <scope>NUCLEOTIDE SEQUENCE [LARGE SCALE GENOMIC DNA]</scope>
    <source>
        <strain evidence="8 9">HHTR114</strain>
    </source>
</reference>
<dbReference type="InterPro" id="IPR036909">
    <property type="entry name" value="Cyt_c-like_dom_sf"/>
</dbReference>
<dbReference type="Proteomes" id="UP001596116">
    <property type="component" value="Unassembled WGS sequence"/>
</dbReference>
<evidence type="ECO:0000259" key="7">
    <source>
        <dbReference type="PROSITE" id="PS51007"/>
    </source>
</evidence>
<dbReference type="PROSITE" id="PS51007">
    <property type="entry name" value="CYTC"/>
    <property type="match status" value="1"/>
</dbReference>
<dbReference type="InterPro" id="IPR009056">
    <property type="entry name" value="Cyt_c-like_dom"/>
</dbReference>
<keyword evidence="6" id="KW-0732">Signal</keyword>
<keyword evidence="2 4" id="KW-0479">Metal-binding</keyword>
<evidence type="ECO:0000256" key="1">
    <source>
        <dbReference type="ARBA" id="ARBA00022617"/>
    </source>
</evidence>
<sequence>MTRTLSFAACASLFALTASCGGADDDAARVITPGAESAESSTTQTAAEPEAAKPQTAFVAGEDPARPAMTGKQIFDAQCSYCHAAGEEHPGTFQLGATRGADYAVLEAREDLTSDYVKYIVRNGLNGMPTFKPTVITDAELDALAGYLGKAD</sequence>
<dbReference type="PROSITE" id="PS51257">
    <property type="entry name" value="PROKAR_LIPOPROTEIN"/>
    <property type="match status" value="1"/>
</dbReference>
<dbReference type="EMBL" id="JBHPON010000002">
    <property type="protein sequence ID" value="MFC6036482.1"/>
    <property type="molecule type" value="Genomic_DNA"/>
</dbReference>
<gene>
    <name evidence="8" type="ORF">ACFMB1_13075</name>
</gene>
<comment type="caution">
    <text evidence="8">The sequence shown here is derived from an EMBL/GenBank/DDBJ whole genome shotgun (WGS) entry which is preliminary data.</text>
</comment>
<feature type="signal peptide" evidence="6">
    <location>
        <begin position="1"/>
        <end position="23"/>
    </location>
</feature>
<dbReference type="SUPFAM" id="SSF46626">
    <property type="entry name" value="Cytochrome c"/>
    <property type="match status" value="1"/>
</dbReference>
<dbReference type="Pfam" id="PF13442">
    <property type="entry name" value="Cytochrome_CBB3"/>
    <property type="match status" value="1"/>
</dbReference>
<feature type="chain" id="PRO_5046478681" evidence="6">
    <location>
        <begin position="24"/>
        <end position="152"/>
    </location>
</feature>
<evidence type="ECO:0000256" key="6">
    <source>
        <dbReference type="SAM" id="SignalP"/>
    </source>
</evidence>
<dbReference type="RefSeq" id="WP_379882281.1">
    <property type="nucleotide sequence ID" value="NZ_JBHPON010000002.1"/>
</dbReference>
<evidence type="ECO:0000256" key="4">
    <source>
        <dbReference type="PROSITE-ProRule" id="PRU00433"/>
    </source>
</evidence>
<evidence type="ECO:0000313" key="8">
    <source>
        <dbReference type="EMBL" id="MFC6036482.1"/>
    </source>
</evidence>
<proteinExistence type="predicted"/>
<keyword evidence="1 4" id="KW-0349">Heme</keyword>